<comment type="caution">
    <text evidence="1">The sequence shown here is derived from an EMBL/GenBank/DDBJ whole genome shotgun (WGS) entry which is preliminary data.</text>
</comment>
<sequence>VTTVDKPSRLEKSIPIDFVDEKPYKKSNGIAAVLIAHVTLLCQRFHYSTGNPIRVGYNSRKYTDK</sequence>
<proteinExistence type="predicted"/>
<feature type="non-terminal residue" evidence="1">
    <location>
        <position position="1"/>
    </location>
</feature>
<accession>A0A8J2L363</accession>
<dbReference type="AlphaFoldDB" id="A0A8J2L363"/>
<keyword evidence="2" id="KW-1185">Reference proteome</keyword>
<evidence type="ECO:0000313" key="1">
    <source>
        <dbReference type="EMBL" id="CAG7827934.1"/>
    </source>
</evidence>
<organism evidence="1 2">
    <name type="scientific">Allacma fusca</name>
    <dbReference type="NCBI Taxonomy" id="39272"/>
    <lineage>
        <taxon>Eukaryota</taxon>
        <taxon>Metazoa</taxon>
        <taxon>Ecdysozoa</taxon>
        <taxon>Arthropoda</taxon>
        <taxon>Hexapoda</taxon>
        <taxon>Collembola</taxon>
        <taxon>Symphypleona</taxon>
        <taxon>Sminthuridae</taxon>
        <taxon>Allacma</taxon>
    </lineage>
</organism>
<name>A0A8J2L363_9HEXA</name>
<evidence type="ECO:0000313" key="2">
    <source>
        <dbReference type="Proteomes" id="UP000708208"/>
    </source>
</evidence>
<protein>
    <submittedName>
        <fullName evidence="1">Uncharacterized protein</fullName>
    </submittedName>
</protein>
<gene>
    <name evidence="1" type="ORF">AFUS01_LOCUS37889</name>
</gene>
<dbReference type="EMBL" id="CAJVCH010545432">
    <property type="protein sequence ID" value="CAG7827934.1"/>
    <property type="molecule type" value="Genomic_DNA"/>
</dbReference>
<dbReference type="Proteomes" id="UP000708208">
    <property type="component" value="Unassembled WGS sequence"/>
</dbReference>
<reference evidence="1" key="1">
    <citation type="submission" date="2021-06" db="EMBL/GenBank/DDBJ databases">
        <authorList>
            <person name="Hodson N. C."/>
            <person name="Mongue J. A."/>
            <person name="Jaron S. K."/>
        </authorList>
    </citation>
    <scope>NUCLEOTIDE SEQUENCE</scope>
</reference>